<comment type="caution">
    <text evidence="10">The sequence shown here is derived from an EMBL/GenBank/DDBJ whole genome shotgun (WGS) entry which is preliminary data.</text>
</comment>
<feature type="region of interest" description="Disordered" evidence="8">
    <location>
        <begin position="49"/>
        <end position="69"/>
    </location>
</feature>
<dbReference type="GO" id="GO:0005634">
    <property type="term" value="C:nucleus"/>
    <property type="evidence" value="ECO:0007669"/>
    <property type="project" value="TreeGrafter"/>
</dbReference>
<evidence type="ECO:0000313" key="11">
    <source>
        <dbReference type="Proteomes" id="UP001415857"/>
    </source>
</evidence>
<dbReference type="Gene3D" id="3.40.50.150">
    <property type="entry name" value="Vaccinia Virus protein VP39"/>
    <property type="match status" value="1"/>
</dbReference>
<evidence type="ECO:0000256" key="3">
    <source>
        <dbReference type="ARBA" id="ARBA00047418"/>
    </source>
</evidence>
<proteinExistence type="inferred from homology"/>
<dbReference type="Proteomes" id="UP001415857">
    <property type="component" value="Unassembled WGS sequence"/>
</dbReference>
<dbReference type="PANTHER" id="PTHR14741:SF32">
    <property type="entry name" value="TRIMETHYLGUANOSINE SYNTHASE"/>
    <property type="match status" value="1"/>
</dbReference>
<sequence>MEIVEPQLDSPAIRALGSLFKLTQVFLWDESSTETRGVLYLPDRMKLSQDDDDDDEGSSSNIVSTTSDCSSLMEDMELSRQMNALGLPLSFHTNKERRNGVFKGKRKDTHTKHPDGHNYSGDAVPELARVSEGEIVSPPTFHENTRNSLCCMSMLDQSESSPCYDVSVDVNKSQCFPGGRQDSASLIAKIACGAIKDQICDGISDVPSNNGLDCDFVQSNVVPKDGVKIVVSPVNLDIGTSPRSYLTDAGIDGGKKEVHREMKLECFEGSSVADRDAEGEELCNDISSEQPWLPDVAAYSQFSEVPDHDEIDSDKCYGDFGDWRPYWDSFYMRNYFYNIKTHESTWYPPPGMEHFSNEMIADVTEMFVSPAVSGCCTKSTCSCLQNKTNSSEESMNGEKLSGQSPDKPLVRIELVADNSISSMSMPTDEPHEIDKGCSDGISSCLLSDILDHIGSWGNELKQLGSEEICSSDLQLTFMDRDNEQYSFEHIDKSEKIISWEGTHNKCNDDNASFQLSDAASLTTTLTKAVSEDNSNSIMHPGYMASATSKLDSQYEIVSIKRKKKVRRMRPQRKLSNDHEEFQFQGILEEVSANISKYWWQRYLLFSRFDDGIKMDEEGWYSVTPEPIARHQASRCGSGIIVDCFTGVGGNAIQFAQRSRHVIAIDIDPKKIDYAKHNAAIYEVDDLIDFIVGDSFLLAPKLKADTVFLSPPWGGPDYARVETYDIKTMLKPHDGYFLFNTAKEIASRIVMFLPRNVDLGQLAELSLSANPPWSLEVEKNFINGKFKAITAYFSDTSR</sequence>
<protein>
    <recommendedName>
        <fullName evidence="1">Trimethylguanosine synthase</fullName>
    </recommendedName>
    <alternativeName>
        <fullName evidence="7">Cap-specific guanine-N(2) methyltransferase</fullName>
    </alternativeName>
</protein>
<dbReference type="InterPro" id="IPR001202">
    <property type="entry name" value="WW_dom"/>
</dbReference>
<comment type="catalytic activity">
    <reaction evidence="6">
        <text>a 5'-end (N(7)-methyl 5'-triphosphoguanosine)-ribonucleoside in snRNA + S-adenosyl-L-methionine = a 5'-end (N(2),N(7)-dimethyl 5'-triphosphoguanosine)-ribonucleoside in snRNA + S-adenosyl-L-homocysteine + H(+)</text>
        <dbReference type="Rhea" id="RHEA:78471"/>
        <dbReference type="Rhea" id="RHEA-COMP:19085"/>
        <dbReference type="Rhea" id="RHEA-COMP:19087"/>
        <dbReference type="ChEBI" id="CHEBI:15378"/>
        <dbReference type="ChEBI" id="CHEBI:57856"/>
        <dbReference type="ChEBI" id="CHEBI:59789"/>
        <dbReference type="ChEBI" id="CHEBI:156461"/>
        <dbReference type="ChEBI" id="CHEBI:172880"/>
    </reaction>
    <physiologicalReaction direction="left-to-right" evidence="6">
        <dbReference type="Rhea" id="RHEA:78472"/>
    </physiologicalReaction>
</comment>
<reference evidence="10 11" key="1">
    <citation type="journal article" date="2024" name="Plant J.">
        <title>Genome sequences and population genomics reveal climatic adaptation and genomic divergence between two closely related sweetgum species.</title>
        <authorList>
            <person name="Xu W.Q."/>
            <person name="Ren C.Q."/>
            <person name="Zhang X.Y."/>
            <person name="Comes H.P."/>
            <person name="Liu X.H."/>
            <person name="Li Y.G."/>
            <person name="Kettle C.J."/>
            <person name="Jalonen R."/>
            <person name="Gaisberger H."/>
            <person name="Ma Y.Z."/>
            <person name="Qiu Y.X."/>
        </authorList>
    </citation>
    <scope>NUCLEOTIDE SEQUENCE [LARGE SCALE GENOMIC DNA]</scope>
    <source>
        <strain evidence="10">Hangzhou</strain>
    </source>
</reference>
<dbReference type="CDD" id="cd02440">
    <property type="entry name" value="AdoMet_MTases"/>
    <property type="match status" value="1"/>
</dbReference>
<evidence type="ECO:0000256" key="4">
    <source>
        <dbReference type="ARBA" id="ARBA00048740"/>
    </source>
</evidence>
<name>A0AAP0NEB4_LIQFO</name>
<evidence type="ECO:0000256" key="2">
    <source>
        <dbReference type="ARBA" id="ARBA00025783"/>
    </source>
</evidence>
<evidence type="ECO:0000256" key="7">
    <source>
        <dbReference type="ARBA" id="ARBA00049790"/>
    </source>
</evidence>
<dbReference type="AlphaFoldDB" id="A0AAP0NEB4"/>
<feature type="compositionally biased region" description="Polar residues" evidence="8">
    <location>
        <begin position="58"/>
        <end position="69"/>
    </location>
</feature>
<comment type="similarity">
    <text evidence="2">Belongs to the methyltransferase superfamily. Trimethylguanosine synthase family.</text>
</comment>
<comment type="catalytic activity">
    <reaction evidence="3">
        <text>a 5'-end (N(2),N(7)-dimethyl 5'-triphosphoguanosine)-ribonucleoside in snoRNA + S-adenosyl-L-methionine = a 5'-end (N(2),N(2),N(7)-trimethyl 5'-triphosphoguanosine)-ribonucleoside in snoRNA + S-adenosyl-L-homocysteine + H(+)</text>
        <dbReference type="Rhea" id="RHEA:78507"/>
        <dbReference type="Rhea" id="RHEA-COMP:19088"/>
        <dbReference type="Rhea" id="RHEA-COMP:19090"/>
        <dbReference type="ChEBI" id="CHEBI:15378"/>
        <dbReference type="ChEBI" id="CHEBI:57856"/>
        <dbReference type="ChEBI" id="CHEBI:59789"/>
        <dbReference type="ChEBI" id="CHEBI:167623"/>
        <dbReference type="ChEBI" id="CHEBI:172880"/>
    </reaction>
    <physiologicalReaction direction="left-to-right" evidence="3">
        <dbReference type="Rhea" id="RHEA:78508"/>
    </physiologicalReaction>
</comment>
<dbReference type="InterPro" id="IPR029063">
    <property type="entry name" value="SAM-dependent_MTases_sf"/>
</dbReference>
<dbReference type="Pfam" id="PF09445">
    <property type="entry name" value="Methyltransf_15"/>
    <property type="match status" value="1"/>
</dbReference>
<evidence type="ECO:0000259" key="9">
    <source>
        <dbReference type="PROSITE" id="PS50020"/>
    </source>
</evidence>
<dbReference type="InterPro" id="IPR019012">
    <property type="entry name" value="RNA_cap_Gua-N2-MeTrfase"/>
</dbReference>
<feature type="domain" description="WW" evidence="9">
    <location>
        <begin position="323"/>
        <end position="351"/>
    </location>
</feature>
<gene>
    <name evidence="10" type="ORF">L1049_026965</name>
</gene>
<comment type="catalytic activity">
    <reaction evidence="4">
        <text>a 5'-end (N(7)-methyl 5'-triphosphoguanosine)-ribonucleoside in snoRNA + S-adenosyl-L-methionine = a 5'-end (N(2),N(7)-dimethyl 5'-triphosphoguanosine)-ribonucleoside in snoRNA + S-adenosyl-L-homocysteine + H(+)</text>
        <dbReference type="Rhea" id="RHEA:78475"/>
        <dbReference type="Rhea" id="RHEA-COMP:19086"/>
        <dbReference type="Rhea" id="RHEA-COMP:19088"/>
        <dbReference type="ChEBI" id="CHEBI:15378"/>
        <dbReference type="ChEBI" id="CHEBI:57856"/>
        <dbReference type="ChEBI" id="CHEBI:59789"/>
        <dbReference type="ChEBI" id="CHEBI:156461"/>
        <dbReference type="ChEBI" id="CHEBI:172880"/>
    </reaction>
    <physiologicalReaction direction="left-to-right" evidence="4">
        <dbReference type="Rhea" id="RHEA:78476"/>
    </physiologicalReaction>
</comment>
<accession>A0AAP0NEB4</accession>
<dbReference type="PROSITE" id="PS50020">
    <property type="entry name" value="WW_DOMAIN_2"/>
    <property type="match status" value="1"/>
</dbReference>
<dbReference type="PANTHER" id="PTHR14741">
    <property type="entry name" value="S-ADENOSYLMETHIONINE-DEPENDENT METHYLTRANSFERASE RELATED"/>
    <property type="match status" value="1"/>
</dbReference>
<organism evidence="10 11">
    <name type="scientific">Liquidambar formosana</name>
    <name type="common">Formosan gum</name>
    <dbReference type="NCBI Taxonomy" id="63359"/>
    <lineage>
        <taxon>Eukaryota</taxon>
        <taxon>Viridiplantae</taxon>
        <taxon>Streptophyta</taxon>
        <taxon>Embryophyta</taxon>
        <taxon>Tracheophyta</taxon>
        <taxon>Spermatophyta</taxon>
        <taxon>Magnoliopsida</taxon>
        <taxon>eudicotyledons</taxon>
        <taxon>Gunneridae</taxon>
        <taxon>Pentapetalae</taxon>
        <taxon>Saxifragales</taxon>
        <taxon>Altingiaceae</taxon>
        <taxon>Liquidambar</taxon>
    </lineage>
</organism>
<evidence type="ECO:0000256" key="8">
    <source>
        <dbReference type="SAM" id="MobiDB-lite"/>
    </source>
</evidence>
<comment type="catalytic activity">
    <reaction evidence="5">
        <text>a 5'-end (N(2),N(7)-dimethyl 5'-triphosphoguanosine)-ribonucleoside in snRNA + S-adenosyl-L-methionine = a 5'-end (N(2),N(2),N(7)-trimethyl 5'-triphosphoguanosine)-ribonucleoside in snRNA + S-adenosyl-L-homocysteine + H(+)</text>
        <dbReference type="Rhea" id="RHEA:78479"/>
        <dbReference type="Rhea" id="RHEA-COMP:19087"/>
        <dbReference type="Rhea" id="RHEA-COMP:19089"/>
        <dbReference type="ChEBI" id="CHEBI:15378"/>
        <dbReference type="ChEBI" id="CHEBI:57856"/>
        <dbReference type="ChEBI" id="CHEBI:59789"/>
        <dbReference type="ChEBI" id="CHEBI:167623"/>
        <dbReference type="ChEBI" id="CHEBI:172880"/>
    </reaction>
    <physiologicalReaction direction="left-to-right" evidence="5">
        <dbReference type="Rhea" id="RHEA:78480"/>
    </physiologicalReaction>
</comment>
<dbReference type="SUPFAM" id="SSF53335">
    <property type="entry name" value="S-adenosyl-L-methionine-dependent methyltransferases"/>
    <property type="match status" value="1"/>
</dbReference>
<evidence type="ECO:0000256" key="1">
    <source>
        <dbReference type="ARBA" id="ARBA00018517"/>
    </source>
</evidence>
<dbReference type="FunFam" id="3.40.50.150:FF:000305">
    <property type="entry name" value="S-adenosyl-L-methionine-dependent methyltransferase superfamily protein"/>
    <property type="match status" value="1"/>
</dbReference>
<evidence type="ECO:0000256" key="5">
    <source>
        <dbReference type="ARBA" id="ARBA00048763"/>
    </source>
</evidence>
<feature type="region of interest" description="Disordered" evidence="8">
    <location>
        <begin position="98"/>
        <end position="123"/>
    </location>
</feature>
<dbReference type="GO" id="GO:0071164">
    <property type="term" value="F:RNA cap trimethylguanosine synthase activity"/>
    <property type="evidence" value="ECO:0007669"/>
    <property type="project" value="TreeGrafter"/>
</dbReference>
<dbReference type="EMBL" id="JBBPBK010000014">
    <property type="protein sequence ID" value="KAK9271375.1"/>
    <property type="molecule type" value="Genomic_DNA"/>
</dbReference>
<dbReference type="PROSITE" id="PS01159">
    <property type="entry name" value="WW_DOMAIN_1"/>
    <property type="match status" value="1"/>
</dbReference>
<dbReference type="CDD" id="cd00201">
    <property type="entry name" value="WW"/>
    <property type="match status" value="1"/>
</dbReference>
<evidence type="ECO:0000313" key="10">
    <source>
        <dbReference type="EMBL" id="KAK9271375.1"/>
    </source>
</evidence>
<evidence type="ECO:0000256" key="6">
    <source>
        <dbReference type="ARBA" id="ARBA00049075"/>
    </source>
</evidence>
<keyword evidence="11" id="KW-1185">Reference proteome</keyword>